<dbReference type="Proteomes" id="UP000594263">
    <property type="component" value="Unplaced"/>
</dbReference>
<dbReference type="Gene3D" id="1.10.10.60">
    <property type="entry name" value="Homeodomain-like"/>
    <property type="match status" value="1"/>
</dbReference>
<keyword evidence="3" id="KW-0805">Transcription regulation</keyword>
<keyword evidence="4 9" id="KW-0238">DNA-binding</keyword>
<dbReference type="SMART" id="SM00389">
    <property type="entry name" value="HOX"/>
    <property type="match status" value="1"/>
</dbReference>
<accession>A0A7N1A2X1</accession>
<evidence type="ECO:0000259" key="11">
    <source>
        <dbReference type="PROSITE" id="PS50071"/>
    </source>
</evidence>
<dbReference type="PROSITE" id="PS50071">
    <property type="entry name" value="HOMEOBOX_2"/>
    <property type="match status" value="1"/>
</dbReference>
<feature type="domain" description="Homeobox" evidence="11">
    <location>
        <begin position="10"/>
        <end position="75"/>
    </location>
</feature>
<keyword evidence="7 9" id="KW-0539">Nucleus</keyword>
<comment type="subcellular location">
    <subcellularLocation>
        <location evidence="1 9 10">Nucleus</location>
    </subcellularLocation>
</comment>
<dbReference type="GO" id="GO:0005634">
    <property type="term" value="C:nucleus"/>
    <property type="evidence" value="ECO:0007669"/>
    <property type="project" value="UniProtKB-SubCell"/>
</dbReference>
<sequence length="161" mass="17648">MDPSNAGSSSTGPSSRWNPTKEQLSLLESLYEQGIRTPSAEQIQSITKRLQAYGHIEGKNVFYWFQNHKARQRQKQKMDQQQMMMCGAVSSNNALNNVVAVNNLNNVDNAAADGAYFNRFYYHSPPPISPSGVAAVAGCALPLLPGPHSGKSSHNQILIFI</sequence>
<dbReference type="CDD" id="cd00086">
    <property type="entry name" value="homeodomain"/>
    <property type="match status" value="1"/>
</dbReference>
<dbReference type="GO" id="GO:0099402">
    <property type="term" value="P:plant organ development"/>
    <property type="evidence" value="ECO:0007669"/>
    <property type="project" value="InterPro"/>
</dbReference>
<proteinExistence type="inferred from homology"/>
<keyword evidence="13" id="KW-1185">Reference proteome</keyword>
<evidence type="ECO:0000256" key="6">
    <source>
        <dbReference type="ARBA" id="ARBA00023163"/>
    </source>
</evidence>
<dbReference type="AlphaFoldDB" id="A0A7N1A2X1"/>
<evidence type="ECO:0000256" key="8">
    <source>
        <dbReference type="ARBA" id="ARBA00024040"/>
    </source>
</evidence>
<dbReference type="PANTHER" id="PTHR45940:SF6">
    <property type="entry name" value="WUSCHEL-RELATED HOMEOBOX 2"/>
    <property type="match status" value="1"/>
</dbReference>
<dbReference type="Pfam" id="PF00046">
    <property type="entry name" value="Homeodomain"/>
    <property type="match status" value="1"/>
</dbReference>
<dbReference type="InterPro" id="IPR001356">
    <property type="entry name" value="HD"/>
</dbReference>
<evidence type="ECO:0000256" key="10">
    <source>
        <dbReference type="RuleBase" id="RU000682"/>
    </source>
</evidence>
<dbReference type="PANTHER" id="PTHR45940">
    <property type="entry name" value="WUSCHEL-RELATED HOMEOBOX 1-RELATED"/>
    <property type="match status" value="1"/>
</dbReference>
<dbReference type="Gramene" id="Kaladp0070s0083.1.v1.1">
    <property type="protein sequence ID" value="Kaladp0070s0083.1.v1.1.CDS.1"/>
    <property type="gene ID" value="Kaladp0070s0083.v1.1"/>
</dbReference>
<name>A0A7N1A2X1_KALFE</name>
<comment type="similarity">
    <text evidence="8">Belongs to the WUS homeobox family.</text>
</comment>
<keyword evidence="5 9" id="KW-0371">Homeobox</keyword>
<evidence type="ECO:0000256" key="5">
    <source>
        <dbReference type="ARBA" id="ARBA00023155"/>
    </source>
</evidence>
<dbReference type="InterPro" id="IPR009057">
    <property type="entry name" value="Homeodomain-like_sf"/>
</dbReference>
<evidence type="ECO:0000256" key="4">
    <source>
        <dbReference type="ARBA" id="ARBA00023125"/>
    </source>
</evidence>
<dbReference type="FunFam" id="1.10.10.60:FF:000146">
    <property type="entry name" value="WUSCHEL-related homeobox 4"/>
    <property type="match status" value="1"/>
</dbReference>
<keyword evidence="2" id="KW-0217">Developmental protein</keyword>
<feature type="DNA-binding region" description="Homeobox" evidence="9">
    <location>
        <begin position="12"/>
        <end position="76"/>
    </location>
</feature>
<dbReference type="GO" id="GO:0003700">
    <property type="term" value="F:DNA-binding transcription factor activity"/>
    <property type="evidence" value="ECO:0007669"/>
    <property type="project" value="InterPro"/>
</dbReference>
<dbReference type="SUPFAM" id="SSF46689">
    <property type="entry name" value="Homeodomain-like"/>
    <property type="match status" value="1"/>
</dbReference>
<evidence type="ECO:0000313" key="13">
    <source>
        <dbReference type="Proteomes" id="UP000594263"/>
    </source>
</evidence>
<reference evidence="12" key="1">
    <citation type="submission" date="2021-01" db="UniProtKB">
        <authorList>
            <consortium name="EnsemblPlants"/>
        </authorList>
    </citation>
    <scope>IDENTIFICATION</scope>
</reference>
<organism evidence="12 13">
    <name type="scientific">Kalanchoe fedtschenkoi</name>
    <name type="common">Lavender scallops</name>
    <name type="synonym">South American air plant</name>
    <dbReference type="NCBI Taxonomy" id="63787"/>
    <lineage>
        <taxon>Eukaryota</taxon>
        <taxon>Viridiplantae</taxon>
        <taxon>Streptophyta</taxon>
        <taxon>Embryophyta</taxon>
        <taxon>Tracheophyta</taxon>
        <taxon>Spermatophyta</taxon>
        <taxon>Magnoliopsida</taxon>
        <taxon>eudicotyledons</taxon>
        <taxon>Gunneridae</taxon>
        <taxon>Pentapetalae</taxon>
        <taxon>Saxifragales</taxon>
        <taxon>Crassulaceae</taxon>
        <taxon>Kalanchoe</taxon>
    </lineage>
</organism>
<dbReference type="GO" id="GO:0003677">
    <property type="term" value="F:DNA binding"/>
    <property type="evidence" value="ECO:0007669"/>
    <property type="project" value="UniProtKB-UniRule"/>
</dbReference>
<evidence type="ECO:0000256" key="7">
    <source>
        <dbReference type="ARBA" id="ARBA00023242"/>
    </source>
</evidence>
<keyword evidence="6" id="KW-0804">Transcription</keyword>
<evidence type="ECO:0000256" key="1">
    <source>
        <dbReference type="ARBA" id="ARBA00004123"/>
    </source>
</evidence>
<evidence type="ECO:0000256" key="9">
    <source>
        <dbReference type="PROSITE-ProRule" id="PRU00108"/>
    </source>
</evidence>
<dbReference type="EnsemblPlants" id="Kaladp0070s0083.1.v1.1">
    <property type="protein sequence ID" value="Kaladp0070s0083.1.v1.1.CDS.1"/>
    <property type="gene ID" value="Kaladp0070s0083.v1.1"/>
</dbReference>
<evidence type="ECO:0000256" key="3">
    <source>
        <dbReference type="ARBA" id="ARBA00023015"/>
    </source>
</evidence>
<evidence type="ECO:0000313" key="12">
    <source>
        <dbReference type="EnsemblPlants" id="Kaladp0070s0083.1.v1.1.CDS.1"/>
    </source>
</evidence>
<dbReference type="InterPro" id="IPR044555">
    <property type="entry name" value="WUSCHEL-like"/>
</dbReference>
<evidence type="ECO:0000256" key="2">
    <source>
        <dbReference type="ARBA" id="ARBA00022473"/>
    </source>
</evidence>
<protein>
    <recommendedName>
        <fullName evidence="11">Homeobox domain-containing protein</fullName>
    </recommendedName>
</protein>